<comment type="caution">
    <text evidence="7">The sequence shown here is derived from an EMBL/GenBank/DDBJ whole genome shotgun (WGS) entry which is preliminary data.</text>
</comment>
<keyword evidence="4" id="KW-0378">Hydrolase</keyword>
<accession>A0A1F5EFD9</accession>
<dbReference type="STRING" id="1797472.A2215_04010"/>
<dbReference type="EMBL" id="MEZY01000002">
    <property type="protein sequence ID" value="OGD65936.1"/>
    <property type="molecule type" value="Genomic_DNA"/>
</dbReference>
<keyword evidence="2" id="KW-0680">Restriction system</keyword>
<evidence type="ECO:0000256" key="5">
    <source>
        <dbReference type="ARBA" id="ARBA00093760"/>
    </source>
</evidence>
<keyword evidence="1" id="KW-0540">Nuclease</keyword>
<dbReference type="GO" id="GO:0003677">
    <property type="term" value="F:DNA binding"/>
    <property type="evidence" value="ECO:0007669"/>
    <property type="project" value="InterPro"/>
</dbReference>
<keyword evidence="3" id="KW-0255">Endonuclease</keyword>
<evidence type="ECO:0000313" key="8">
    <source>
        <dbReference type="Proteomes" id="UP000178583"/>
    </source>
</evidence>
<dbReference type="GO" id="GO:0009036">
    <property type="term" value="F:type II site-specific deoxyribonuclease activity"/>
    <property type="evidence" value="ECO:0007669"/>
    <property type="project" value="InterPro"/>
</dbReference>
<dbReference type="EC" id="3.1.21.4" evidence="6"/>
<evidence type="ECO:0000256" key="3">
    <source>
        <dbReference type="ARBA" id="ARBA00022759"/>
    </source>
</evidence>
<gene>
    <name evidence="7" type="ORF">A2215_04010</name>
</gene>
<evidence type="ECO:0000256" key="4">
    <source>
        <dbReference type="ARBA" id="ARBA00022801"/>
    </source>
</evidence>
<name>A0A1F5EFD9_9BACT</name>
<evidence type="ECO:0000256" key="2">
    <source>
        <dbReference type="ARBA" id="ARBA00022747"/>
    </source>
</evidence>
<comment type="catalytic activity">
    <reaction evidence="5">
        <text>Endonucleolytic cleavage of DNA to give specific double-stranded fragments with terminal 5'-phosphates.</text>
        <dbReference type="EC" id="3.1.21.4"/>
    </reaction>
</comment>
<proteinExistence type="predicted"/>
<protein>
    <recommendedName>
        <fullName evidence="6">type II site-specific deoxyribonuclease</fullName>
        <ecNumber evidence="6">3.1.21.4</ecNumber>
    </recommendedName>
</protein>
<dbReference type="InterPro" id="IPR019045">
    <property type="entry name" value="Restrct_endonuc_II_HinfI"/>
</dbReference>
<evidence type="ECO:0000313" key="7">
    <source>
        <dbReference type="EMBL" id="OGD65936.1"/>
    </source>
</evidence>
<evidence type="ECO:0000256" key="1">
    <source>
        <dbReference type="ARBA" id="ARBA00022722"/>
    </source>
</evidence>
<reference evidence="7 8" key="1">
    <citation type="journal article" date="2016" name="Nat. Commun.">
        <title>Thousands of microbial genomes shed light on interconnected biogeochemical processes in an aquifer system.</title>
        <authorList>
            <person name="Anantharaman K."/>
            <person name="Brown C.T."/>
            <person name="Hug L.A."/>
            <person name="Sharon I."/>
            <person name="Castelle C.J."/>
            <person name="Probst A.J."/>
            <person name="Thomas B.C."/>
            <person name="Singh A."/>
            <person name="Wilkins M.J."/>
            <person name="Karaoz U."/>
            <person name="Brodie E.L."/>
            <person name="Williams K.H."/>
            <person name="Hubbard S.S."/>
            <person name="Banfield J.F."/>
        </authorList>
    </citation>
    <scope>NUCLEOTIDE SEQUENCE [LARGE SCALE GENOMIC DNA]</scope>
</reference>
<dbReference type="GO" id="GO:0009307">
    <property type="term" value="P:DNA restriction-modification system"/>
    <property type="evidence" value="ECO:0007669"/>
    <property type="project" value="InterPro"/>
</dbReference>
<dbReference type="AlphaFoldDB" id="A0A1F5EFD9"/>
<dbReference type="Proteomes" id="UP000178583">
    <property type="component" value="Unassembled WGS sequence"/>
</dbReference>
<sequence length="269" mass="30801">MSLDQDKIIRIEEEAKKIIASRPESFPDETTMIRNAPFHTEFLSCFKDRLKPLKLGIPQLVALASWLHGLNTSLGSGFENFAHILSGGYKRSFTGHFVLKVGQTQAARIEQIIRDLKSGNVSPDLKRENNALLSCIANNKEIDSLAFTVDNYLESKYEIDAIELKSVRPNSGEGRGEKQKILYGKAALMLLHRKKEIKFMIGFPFDPTSDSPTKYNKERFFNYLIEFKKFFDMNEILIGSELWDHLSGEENTMDKVLEIIRKTVKKIQH</sequence>
<evidence type="ECO:0000256" key="6">
    <source>
        <dbReference type="ARBA" id="ARBA00093790"/>
    </source>
</evidence>
<dbReference type="Pfam" id="PF09520">
    <property type="entry name" value="RE_TdeIII"/>
    <property type="match status" value="1"/>
</dbReference>
<organism evidence="7 8">
    <name type="scientific">Candidatus Berkelbacteria bacterium RIFOXYA2_FULL_43_10</name>
    <dbReference type="NCBI Taxonomy" id="1797472"/>
    <lineage>
        <taxon>Bacteria</taxon>
        <taxon>Candidatus Berkelbacteria</taxon>
    </lineage>
</organism>